<reference evidence="1 2" key="1">
    <citation type="submission" date="2024-09" db="EMBL/GenBank/DDBJ databases">
        <authorList>
            <person name="Sun Q."/>
            <person name="Mori K."/>
        </authorList>
    </citation>
    <scope>NUCLEOTIDE SEQUENCE [LARGE SCALE GENOMIC DNA]</scope>
    <source>
        <strain evidence="1 2">NCAIM B.02481</strain>
    </source>
</reference>
<dbReference type="Proteomes" id="UP001589832">
    <property type="component" value="Unassembled WGS sequence"/>
</dbReference>
<sequence>MEEVLLKILPAQNYMIDKIMINSDYIFRHNQEQYRRPPKISNCQYLRYLASVISDDIIVNLYKLLKDTQHHSFQKLNAKIEYFIKQGDFEFKSKEKEEFFDAYMKDLKNLISLYNKINWEGIRNKYVGHLDRNRPAIKFELSELKKFKFIYCL</sequence>
<accession>A0ABV6Q7M9</accession>
<keyword evidence="2" id="KW-1185">Reference proteome</keyword>
<comment type="caution">
    <text evidence="1">The sequence shown here is derived from an EMBL/GenBank/DDBJ whole genome shotgun (WGS) entry which is preliminary data.</text>
</comment>
<organism evidence="1 2">
    <name type="scientific">Winogradskyella pulchriflava</name>
    <dbReference type="NCBI Taxonomy" id="1110688"/>
    <lineage>
        <taxon>Bacteria</taxon>
        <taxon>Pseudomonadati</taxon>
        <taxon>Bacteroidota</taxon>
        <taxon>Flavobacteriia</taxon>
        <taxon>Flavobacteriales</taxon>
        <taxon>Flavobacteriaceae</taxon>
        <taxon>Winogradskyella</taxon>
    </lineage>
</organism>
<gene>
    <name evidence="1" type="ORF">ACFFGA_06925</name>
</gene>
<evidence type="ECO:0008006" key="3">
    <source>
        <dbReference type="Google" id="ProtNLM"/>
    </source>
</evidence>
<dbReference type="EMBL" id="JBHLTQ010000003">
    <property type="protein sequence ID" value="MFC0604278.1"/>
    <property type="molecule type" value="Genomic_DNA"/>
</dbReference>
<evidence type="ECO:0000313" key="2">
    <source>
        <dbReference type="Proteomes" id="UP001589832"/>
    </source>
</evidence>
<proteinExistence type="predicted"/>
<dbReference type="RefSeq" id="WP_386061622.1">
    <property type="nucleotide sequence ID" value="NZ_JBHLTQ010000003.1"/>
</dbReference>
<protein>
    <recommendedName>
        <fullName evidence="3">HEPN AbiU2-like domain-containing protein</fullName>
    </recommendedName>
</protein>
<name>A0ABV6Q7M9_9FLAO</name>
<evidence type="ECO:0000313" key="1">
    <source>
        <dbReference type="EMBL" id="MFC0604278.1"/>
    </source>
</evidence>